<reference evidence="3" key="1">
    <citation type="submission" date="2021-03" db="EMBL/GenBank/DDBJ databases">
        <title>Actinotalea soli sp. nov., isolated from soil.</title>
        <authorList>
            <person name="Ping W."/>
            <person name="Zhang J."/>
        </authorList>
    </citation>
    <scope>NUCLEOTIDE SEQUENCE</scope>
    <source>
        <strain evidence="3">BY-33</strain>
    </source>
</reference>
<dbReference type="Gene3D" id="3.30.70.930">
    <property type="match status" value="2"/>
</dbReference>
<feature type="region of interest" description="Disordered" evidence="1">
    <location>
        <begin position="210"/>
        <end position="230"/>
    </location>
</feature>
<dbReference type="SUPFAM" id="SSF89957">
    <property type="entry name" value="MTH1187/YkoF-like"/>
    <property type="match status" value="1"/>
</dbReference>
<comment type="caution">
    <text evidence="3">The sequence shown here is derived from an EMBL/GenBank/DDBJ whole genome shotgun (WGS) entry which is preliminary data.</text>
</comment>
<proteinExistence type="predicted"/>
<feature type="region of interest" description="Disordered" evidence="1">
    <location>
        <begin position="1"/>
        <end position="23"/>
    </location>
</feature>
<accession>A0A939LTP6</accession>
<keyword evidence="4" id="KW-1185">Reference proteome</keyword>
<evidence type="ECO:0000313" key="3">
    <source>
        <dbReference type="EMBL" id="MBO1751939.1"/>
    </source>
</evidence>
<name>A0A939LTP6_9CELL</name>
<gene>
    <name evidence="3" type="ORF">J4G33_09000</name>
</gene>
<evidence type="ECO:0000313" key="4">
    <source>
        <dbReference type="Proteomes" id="UP000664209"/>
    </source>
</evidence>
<dbReference type="Pfam" id="PF07615">
    <property type="entry name" value="Ykof"/>
    <property type="match status" value="2"/>
</dbReference>
<evidence type="ECO:0000259" key="2">
    <source>
        <dbReference type="Pfam" id="PF07615"/>
    </source>
</evidence>
<sequence>MTQQSTCPRPPAEPAAAAPGAPDHVRMGVGARFTLHPAADDFIPVILGALEAARAAAPEVTVRTDDVSTLLRGSEEQIGRFLLAAVDRAAELTPSGHVVATLALSRGCPGEVGCTLPTGELAHVAPVSLAATGRRAAAHWALYPLGTEDAMGPIEQAIAAAQAAGTWSGPENFATRLDGDLGEVLSTLLDTWTVVGRSVAHVAAHATVSLGSPTATPTSGPAVTRAGEPR</sequence>
<feature type="domain" description="Thiamin/hydroxymethyl pyrimidine-binding YkoF putative" evidence="2">
    <location>
        <begin position="29"/>
        <end position="111"/>
    </location>
</feature>
<feature type="domain" description="Thiamin/hydroxymethyl pyrimidine-binding YkoF putative" evidence="2">
    <location>
        <begin position="136"/>
        <end position="214"/>
    </location>
</feature>
<feature type="compositionally biased region" description="Polar residues" evidence="1">
    <location>
        <begin position="210"/>
        <end position="221"/>
    </location>
</feature>
<dbReference type="RefSeq" id="WP_208055582.1">
    <property type="nucleotide sequence ID" value="NZ_JAGEMK010000003.1"/>
</dbReference>
<evidence type="ECO:0000256" key="1">
    <source>
        <dbReference type="SAM" id="MobiDB-lite"/>
    </source>
</evidence>
<protein>
    <recommendedName>
        <fullName evidence="2">Thiamin/hydroxymethyl pyrimidine-binding YkoF putative domain-containing protein</fullName>
    </recommendedName>
</protein>
<dbReference type="InterPro" id="IPR029756">
    <property type="entry name" value="MTH1187/YkoF-like"/>
</dbReference>
<dbReference type="Proteomes" id="UP000664209">
    <property type="component" value="Unassembled WGS sequence"/>
</dbReference>
<dbReference type="AlphaFoldDB" id="A0A939LTP6"/>
<dbReference type="InterPro" id="IPR011522">
    <property type="entry name" value="Thiamin/HMP-bd_put_YkoF"/>
</dbReference>
<organism evidence="3 4">
    <name type="scientific">Actinotalea soli</name>
    <dbReference type="NCBI Taxonomy" id="2819234"/>
    <lineage>
        <taxon>Bacteria</taxon>
        <taxon>Bacillati</taxon>
        <taxon>Actinomycetota</taxon>
        <taxon>Actinomycetes</taxon>
        <taxon>Micrococcales</taxon>
        <taxon>Cellulomonadaceae</taxon>
        <taxon>Actinotalea</taxon>
    </lineage>
</organism>
<dbReference type="EMBL" id="JAGEMK010000003">
    <property type="protein sequence ID" value="MBO1751939.1"/>
    <property type="molecule type" value="Genomic_DNA"/>
</dbReference>